<dbReference type="RefSeq" id="WP_168042805.1">
    <property type="nucleotide sequence ID" value="NZ_JAAEDK010000001.1"/>
</dbReference>
<reference evidence="2" key="1">
    <citation type="submission" date="2020-01" db="EMBL/GenBank/DDBJ databases">
        <authorList>
            <person name="Rat A."/>
        </authorList>
    </citation>
    <scope>NUCLEOTIDE SEQUENCE</scope>
    <source>
        <strain evidence="2">LMG 31161</strain>
    </source>
</reference>
<dbReference type="InterPro" id="IPR036010">
    <property type="entry name" value="2Fe-2S_ferredoxin-like_sf"/>
</dbReference>
<evidence type="ECO:0000313" key="5">
    <source>
        <dbReference type="Proteomes" id="UP001138708"/>
    </source>
</evidence>
<accession>A0A9X9WBC8</accession>
<dbReference type="GO" id="GO:0051536">
    <property type="term" value="F:iron-sulfur cluster binding"/>
    <property type="evidence" value="ECO:0007669"/>
    <property type="project" value="InterPro"/>
</dbReference>
<dbReference type="EMBL" id="JAAEDK010000001">
    <property type="protein sequence ID" value="MBR0657638.1"/>
    <property type="molecule type" value="Genomic_DNA"/>
</dbReference>
<dbReference type="Gene3D" id="3.10.20.440">
    <property type="entry name" value="2Fe-2S iron-sulphur cluster binding domain, sarcosine oxidase, alpha subunit, N-terminal domain"/>
    <property type="match status" value="1"/>
</dbReference>
<evidence type="ECO:0000313" key="3">
    <source>
        <dbReference type="EMBL" id="NKE18894.1"/>
    </source>
</evidence>
<gene>
    <name evidence="3" type="ORF">GWK15_18210</name>
    <name evidence="2" type="ORF">GXW75_00145</name>
</gene>
<keyword evidence="1" id="KW-0560">Oxidoreductase</keyword>
<dbReference type="Proteomes" id="UP000746741">
    <property type="component" value="Unassembled WGS sequence"/>
</dbReference>
<dbReference type="EMBL" id="JAAVUP010000006">
    <property type="protein sequence ID" value="NKE18894.1"/>
    <property type="molecule type" value="Genomic_DNA"/>
</dbReference>
<dbReference type="InterPro" id="IPR042204">
    <property type="entry name" value="2Fe-2S-bd_N"/>
</dbReference>
<evidence type="ECO:0000313" key="2">
    <source>
        <dbReference type="EMBL" id="MBR0657638.1"/>
    </source>
</evidence>
<keyword evidence="4" id="KW-1185">Reference proteome</keyword>
<dbReference type="Proteomes" id="UP001138708">
    <property type="component" value="Unassembled WGS sequence"/>
</dbReference>
<organism evidence="2 5">
    <name type="scientific">Neoroseomonas oryzicola</name>
    <dbReference type="NCBI Taxonomy" id="535904"/>
    <lineage>
        <taxon>Bacteria</taxon>
        <taxon>Pseudomonadati</taxon>
        <taxon>Pseudomonadota</taxon>
        <taxon>Alphaproteobacteria</taxon>
        <taxon>Acetobacterales</taxon>
        <taxon>Acetobacteraceae</taxon>
        <taxon>Neoroseomonas</taxon>
    </lineage>
</organism>
<protein>
    <submittedName>
        <fullName evidence="2">(2Fe-2S)-binding protein</fullName>
    </submittedName>
</protein>
<sequence length="99" mass="10626">MTGLLHRVGETQRRAVRIRVDGAEVSALEGDTLLVALLTSGARLRESEFGDGPRAGFCLMGACQDCWVWTEDGGRLRACSTPVAEGMRVVTRGAPWPAP</sequence>
<proteinExistence type="predicted"/>
<dbReference type="AlphaFoldDB" id="A0A9X9WBC8"/>
<name>A0A9X9WBC8_9PROT</name>
<evidence type="ECO:0000313" key="4">
    <source>
        <dbReference type="Proteomes" id="UP000746741"/>
    </source>
</evidence>
<reference evidence="2" key="3">
    <citation type="journal article" date="2021" name="Syst. Appl. Microbiol.">
        <title>Roseomonas hellenica sp. nov., isolated from roots of wild-growing Alkanna tinctoria.</title>
        <authorList>
            <person name="Rat A."/>
            <person name="Naranjo H.D."/>
            <person name="Lebbe L."/>
            <person name="Cnockaert M."/>
            <person name="Krigas N."/>
            <person name="Grigoriadou K."/>
            <person name="Maloupa E."/>
            <person name="Willems A."/>
        </authorList>
    </citation>
    <scope>NUCLEOTIDE SEQUENCE</scope>
    <source>
        <strain evidence="2">LMG 31161</strain>
    </source>
</reference>
<dbReference type="SUPFAM" id="SSF54292">
    <property type="entry name" value="2Fe-2S ferredoxin-like"/>
    <property type="match status" value="1"/>
</dbReference>
<dbReference type="GO" id="GO:0016491">
    <property type="term" value="F:oxidoreductase activity"/>
    <property type="evidence" value="ECO:0007669"/>
    <property type="project" value="UniProtKB-KW"/>
</dbReference>
<dbReference type="Pfam" id="PF13510">
    <property type="entry name" value="Fer2_4"/>
    <property type="match status" value="1"/>
</dbReference>
<comment type="caution">
    <text evidence="2">The sequence shown here is derived from an EMBL/GenBank/DDBJ whole genome shotgun (WGS) entry which is preliminary data.</text>
</comment>
<reference evidence="3 4" key="2">
    <citation type="submission" date="2020-02" db="EMBL/GenBank/DDBJ databases">
        <authorList>
            <person name="Sun Q."/>
            <person name="Inoue M."/>
        </authorList>
    </citation>
    <scope>NUCLEOTIDE SEQUENCE [LARGE SCALE GENOMIC DNA]</scope>
    <source>
        <strain evidence="3 4">KCTC 22478</strain>
    </source>
</reference>
<evidence type="ECO:0000256" key="1">
    <source>
        <dbReference type="ARBA" id="ARBA00023002"/>
    </source>
</evidence>